<keyword evidence="3 5" id="KW-1133">Transmembrane helix</keyword>
<evidence type="ECO:0000256" key="4">
    <source>
        <dbReference type="ARBA" id="ARBA00023136"/>
    </source>
</evidence>
<dbReference type="GO" id="GO:0015179">
    <property type="term" value="F:L-amino acid transmembrane transporter activity"/>
    <property type="evidence" value="ECO:0007669"/>
    <property type="project" value="TreeGrafter"/>
</dbReference>
<dbReference type="PANTHER" id="PTHR11785:SF512">
    <property type="entry name" value="SOBREMESA, ISOFORM B"/>
    <property type="match status" value="1"/>
</dbReference>
<dbReference type="AlphaFoldDB" id="A0A9N8ZFD1"/>
<evidence type="ECO:0000256" key="2">
    <source>
        <dbReference type="ARBA" id="ARBA00022692"/>
    </source>
</evidence>
<dbReference type="OrthoDB" id="10062876at2759"/>
<dbReference type="GO" id="GO:0005524">
    <property type="term" value="F:ATP binding"/>
    <property type="evidence" value="ECO:0007669"/>
    <property type="project" value="InterPro"/>
</dbReference>
<comment type="subcellular location">
    <subcellularLocation>
        <location evidence="1">Membrane</location>
        <topology evidence="1">Multi-pass membrane protein</topology>
    </subcellularLocation>
</comment>
<feature type="transmembrane region" description="Helical" evidence="5">
    <location>
        <begin position="194"/>
        <end position="212"/>
    </location>
</feature>
<feature type="transmembrane region" description="Helical" evidence="5">
    <location>
        <begin position="224"/>
        <end position="243"/>
    </location>
</feature>
<keyword evidence="4 5" id="KW-0472">Membrane</keyword>
<sequence>MSNVLNELIETIIDERIKQNYDLFSNFEEICRGPFGTVRKATWGDKTVVLKSLNIDTTDEIITKNEVYIRAFVNELQNTDEIVTNNEVYIRAFVNELQKLITVDEHEHPNIVKFYGVTKDLFVSKNDLKTWGSSRSNYEKAIKRESQSQEFQIEDYERIINSVMDNIDNRDDQMGVDIPDTETRRKKILKTSSGLGYNVNHIIGAGIFITPSNVWRLAQSPGSALMLWISGGLISLFGSMIYVELGSRFPEGSGEQKYLEETIILPGAIIADSYACSKYILYAFKGNSEDEGKYFGIDYIELRILAIAILLIITGYNVYSNKLAIRINQTFAVIKVFALIIISIIGLVSLREDSKKDHWKGIFNNTPSDDAHERSVSEQIGSYGNAMLNVLFSYEGWNNLNYLTEELDSPEQSLKISAVLSVPGRIIISILISISAFGCVGSMVFMGARAIAYTAKYKFIPRISRRLYYWGATPVYALLLQFVYCAFLILLAPVGTSFFPFFSDMSQYLAMVFYGVSAICLLIIKKKLKDAEYAYFKQVRSAQL</sequence>
<dbReference type="PROSITE" id="PS50011">
    <property type="entry name" value="PROTEIN_KINASE_DOM"/>
    <property type="match status" value="1"/>
</dbReference>
<dbReference type="InterPro" id="IPR011009">
    <property type="entry name" value="Kinase-like_dom_sf"/>
</dbReference>
<organism evidence="7 8">
    <name type="scientific">Dentiscutata erythropus</name>
    <dbReference type="NCBI Taxonomy" id="1348616"/>
    <lineage>
        <taxon>Eukaryota</taxon>
        <taxon>Fungi</taxon>
        <taxon>Fungi incertae sedis</taxon>
        <taxon>Mucoromycota</taxon>
        <taxon>Glomeromycotina</taxon>
        <taxon>Glomeromycetes</taxon>
        <taxon>Diversisporales</taxon>
        <taxon>Gigasporaceae</taxon>
        <taxon>Dentiscutata</taxon>
    </lineage>
</organism>
<keyword evidence="2 5" id="KW-0812">Transmembrane</keyword>
<evidence type="ECO:0000256" key="1">
    <source>
        <dbReference type="ARBA" id="ARBA00004141"/>
    </source>
</evidence>
<dbReference type="GO" id="GO:0016020">
    <property type="term" value="C:membrane"/>
    <property type="evidence" value="ECO:0007669"/>
    <property type="project" value="UniProtKB-SubCell"/>
</dbReference>
<feature type="transmembrane region" description="Helical" evidence="5">
    <location>
        <begin position="467"/>
        <end position="493"/>
    </location>
</feature>
<evidence type="ECO:0000313" key="8">
    <source>
        <dbReference type="Proteomes" id="UP000789405"/>
    </source>
</evidence>
<evidence type="ECO:0000259" key="6">
    <source>
        <dbReference type="PROSITE" id="PS50011"/>
    </source>
</evidence>
<accession>A0A9N8ZFD1</accession>
<comment type="caution">
    <text evidence="7">The sequence shown here is derived from an EMBL/GenBank/DDBJ whole genome shotgun (WGS) entry which is preliminary data.</text>
</comment>
<keyword evidence="8" id="KW-1185">Reference proteome</keyword>
<dbReference type="Gene3D" id="3.30.200.20">
    <property type="entry name" value="Phosphorylase Kinase, domain 1"/>
    <property type="match status" value="1"/>
</dbReference>
<feature type="transmembrane region" description="Helical" evidence="5">
    <location>
        <begin position="426"/>
        <end position="446"/>
    </location>
</feature>
<protein>
    <submittedName>
        <fullName evidence="7">9407_t:CDS:1</fullName>
    </submittedName>
</protein>
<feature type="transmembrane region" description="Helical" evidence="5">
    <location>
        <begin position="505"/>
        <end position="524"/>
    </location>
</feature>
<proteinExistence type="predicted"/>
<dbReference type="InterPro" id="IPR000719">
    <property type="entry name" value="Prot_kinase_dom"/>
</dbReference>
<dbReference type="InterPro" id="IPR050598">
    <property type="entry name" value="AminoAcid_Transporter"/>
</dbReference>
<dbReference type="PANTHER" id="PTHR11785">
    <property type="entry name" value="AMINO ACID TRANSPORTER"/>
    <property type="match status" value="1"/>
</dbReference>
<feature type="transmembrane region" description="Helical" evidence="5">
    <location>
        <begin position="331"/>
        <end position="350"/>
    </location>
</feature>
<reference evidence="7" key="1">
    <citation type="submission" date="2021-06" db="EMBL/GenBank/DDBJ databases">
        <authorList>
            <person name="Kallberg Y."/>
            <person name="Tangrot J."/>
            <person name="Rosling A."/>
        </authorList>
    </citation>
    <scope>NUCLEOTIDE SEQUENCE</scope>
    <source>
        <strain evidence="7">MA453B</strain>
    </source>
</reference>
<dbReference type="Pfam" id="PF13520">
    <property type="entry name" value="AA_permease_2"/>
    <property type="match status" value="2"/>
</dbReference>
<dbReference type="EMBL" id="CAJVPY010000743">
    <property type="protein sequence ID" value="CAG8490140.1"/>
    <property type="molecule type" value="Genomic_DNA"/>
</dbReference>
<evidence type="ECO:0000256" key="3">
    <source>
        <dbReference type="ARBA" id="ARBA00022989"/>
    </source>
</evidence>
<name>A0A9N8ZFD1_9GLOM</name>
<evidence type="ECO:0000313" key="7">
    <source>
        <dbReference type="EMBL" id="CAG8490140.1"/>
    </source>
</evidence>
<gene>
    <name evidence="7" type="ORF">DERYTH_LOCUS2371</name>
</gene>
<feature type="transmembrane region" description="Helical" evidence="5">
    <location>
        <begin position="302"/>
        <end position="319"/>
    </location>
</feature>
<dbReference type="GO" id="GO:0004672">
    <property type="term" value="F:protein kinase activity"/>
    <property type="evidence" value="ECO:0007669"/>
    <property type="project" value="InterPro"/>
</dbReference>
<evidence type="ECO:0000256" key="5">
    <source>
        <dbReference type="SAM" id="Phobius"/>
    </source>
</evidence>
<dbReference type="SUPFAM" id="SSF56112">
    <property type="entry name" value="Protein kinase-like (PK-like)"/>
    <property type="match status" value="1"/>
</dbReference>
<dbReference type="Gene3D" id="1.20.1740.10">
    <property type="entry name" value="Amino acid/polyamine transporter I"/>
    <property type="match status" value="2"/>
</dbReference>
<dbReference type="Proteomes" id="UP000789405">
    <property type="component" value="Unassembled WGS sequence"/>
</dbReference>
<feature type="domain" description="Protein kinase" evidence="6">
    <location>
        <begin position="24"/>
        <end position="388"/>
    </location>
</feature>
<dbReference type="InterPro" id="IPR002293">
    <property type="entry name" value="AA/rel_permease1"/>
</dbReference>
<feature type="transmembrane region" description="Helical" evidence="5">
    <location>
        <begin position="263"/>
        <end position="282"/>
    </location>
</feature>